<protein>
    <submittedName>
        <fullName evidence="1">Uncharacterized protein</fullName>
    </submittedName>
</protein>
<reference evidence="1" key="2">
    <citation type="journal article" date="2015" name="Data Brief">
        <title>Shoot transcriptome of the giant reed, Arundo donax.</title>
        <authorList>
            <person name="Barrero R.A."/>
            <person name="Guerrero F.D."/>
            <person name="Moolhuijzen P."/>
            <person name="Goolsby J.A."/>
            <person name="Tidwell J."/>
            <person name="Bellgard S.E."/>
            <person name="Bellgard M.I."/>
        </authorList>
    </citation>
    <scope>NUCLEOTIDE SEQUENCE</scope>
    <source>
        <tissue evidence="1">Shoot tissue taken approximately 20 cm above the soil surface</tissue>
    </source>
</reference>
<dbReference type="EMBL" id="GBRH01191711">
    <property type="protein sequence ID" value="JAE06185.1"/>
    <property type="molecule type" value="Transcribed_RNA"/>
</dbReference>
<proteinExistence type="predicted"/>
<accession>A0A0A9EZL0</accession>
<organism evidence="1">
    <name type="scientific">Arundo donax</name>
    <name type="common">Giant reed</name>
    <name type="synonym">Donax arundinaceus</name>
    <dbReference type="NCBI Taxonomy" id="35708"/>
    <lineage>
        <taxon>Eukaryota</taxon>
        <taxon>Viridiplantae</taxon>
        <taxon>Streptophyta</taxon>
        <taxon>Embryophyta</taxon>
        <taxon>Tracheophyta</taxon>
        <taxon>Spermatophyta</taxon>
        <taxon>Magnoliopsida</taxon>
        <taxon>Liliopsida</taxon>
        <taxon>Poales</taxon>
        <taxon>Poaceae</taxon>
        <taxon>PACMAD clade</taxon>
        <taxon>Arundinoideae</taxon>
        <taxon>Arundineae</taxon>
        <taxon>Arundo</taxon>
    </lineage>
</organism>
<sequence>MEQRLGSAVNWGN</sequence>
<name>A0A0A9EZL0_ARUDO</name>
<reference evidence="1" key="1">
    <citation type="submission" date="2014-09" db="EMBL/GenBank/DDBJ databases">
        <authorList>
            <person name="Magalhaes I.L.F."/>
            <person name="Oliveira U."/>
            <person name="Santos F.R."/>
            <person name="Vidigal T.H.D.A."/>
            <person name="Brescovit A.D."/>
            <person name="Santos A.J."/>
        </authorList>
    </citation>
    <scope>NUCLEOTIDE SEQUENCE</scope>
    <source>
        <tissue evidence="1">Shoot tissue taken approximately 20 cm above the soil surface</tissue>
    </source>
</reference>
<evidence type="ECO:0000313" key="1">
    <source>
        <dbReference type="EMBL" id="JAE06185.1"/>
    </source>
</evidence>